<evidence type="ECO:0000256" key="4">
    <source>
        <dbReference type="ARBA" id="ARBA00022598"/>
    </source>
</evidence>
<feature type="binding site" evidence="19">
    <location>
        <begin position="155"/>
        <end position="156"/>
    </location>
    <ligand>
        <name>UDP-N-acetyl-alpha-D-muramoyl-L-alanyl-D-glutamate</name>
        <dbReference type="ChEBI" id="CHEBI:83900"/>
    </ligand>
</feature>
<dbReference type="EC" id="6.3.2.13" evidence="14 19"/>
<comment type="caution">
    <text evidence="24">The sequence shown here is derived from an EMBL/GenBank/DDBJ whole genome shotgun (WGS) entry which is preliminary data.</text>
</comment>
<dbReference type="GO" id="GO:0008765">
    <property type="term" value="F:UDP-N-acetylmuramoylalanyl-D-glutamate-2,6-diaminopimelate ligase activity"/>
    <property type="evidence" value="ECO:0007669"/>
    <property type="project" value="UniProtKB-UniRule"/>
</dbReference>
<dbReference type="InterPro" id="IPR018109">
    <property type="entry name" value="Folylpolyglutamate_synth_CS"/>
</dbReference>
<dbReference type="InterPro" id="IPR035911">
    <property type="entry name" value="MurE/MurF_N"/>
</dbReference>
<comment type="catalytic activity">
    <reaction evidence="12 19">
        <text>UDP-N-acetyl-alpha-D-muramoyl-L-alanyl-D-glutamate + meso-2,6-diaminopimelate + ATP = UDP-N-acetyl-alpha-D-muramoyl-L-alanyl-gamma-D-glutamyl-meso-2,6-diaminopimelate + ADP + phosphate + H(+)</text>
        <dbReference type="Rhea" id="RHEA:23676"/>
        <dbReference type="ChEBI" id="CHEBI:15378"/>
        <dbReference type="ChEBI" id="CHEBI:30616"/>
        <dbReference type="ChEBI" id="CHEBI:43474"/>
        <dbReference type="ChEBI" id="CHEBI:57791"/>
        <dbReference type="ChEBI" id="CHEBI:83900"/>
        <dbReference type="ChEBI" id="CHEBI:83905"/>
        <dbReference type="ChEBI" id="CHEBI:456216"/>
        <dbReference type="EC" id="6.3.2.13"/>
    </reaction>
</comment>
<dbReference type="SUPFAM" id="SSF53244">
    <property type="entry name" value="MurD-like peptide ligases, peptide-binding domain"/>
    <property type="match status" value="1"/>
</dbReference>
<feature type="binding site" evidence="19">
    <location>
        <position position="459"/>
    </location>
    <ligand>
        <name>meso-2,6-diaminopimelate</name>
        <dbReference type="ChEBI" id="CHEBI:57791"/>
    </ligand>
</feature>
<comment type="cofactor">
    <cofactor evidence="19">
        <name>Mg(2+)</name>
        <dbReference type="ChEBI" id="CHEBI:18420"/>
    </cofactor>
</comment>
<dbReference type="GO" id="GO:0005737">
    <property type="term" value="C:cytoplasm"/>
    <property type="evidence" value="ECO:0007669"/>
    <property type="project" value="UniProtKB-SubCell"/>
</dbReference>
<dbReference type="GO" id="GO:0008360">
    <property type="term" value="P:regulation of cell shape"/>
    <property type="evidence" value="ECO:0007669"/>
    <property type="project" value="UniProtKB-KW"/>
</dbReference>
<feature type="domain" description="Mur ligase central" evidence="23">
    <location>
        <begin position="111"/>
        <end position="307"/>
    </location>
</feature>
<dbReference type="InterPro" id="IPR036615">
    <property type="entry name" value="Mur_ligase_C_dom_sf"/>
</dbReference>
<comment type="pathway">
    <text evidence="1 19 20">Cell wall biogenesis; peptidoglycan biosynthesis.</text>
</comment>
<dbReference type="HAMAP" id="MF_00208">
    <property type="entry name" value="MurE"/>
    <property type="match status" value="1"/>
</dbReference>
<comment type="function">
    <text evidence="13 19">Catalyzes the addition of meso-diaminopimelic acid to the nucleotide precursor UDP-N-acetylmuramoyl-L-alanyl-D-glutamate (UMAG) in the biosynthesis of bacterial cell-wall peptidoglycan.</text>
</comment>
<evidence type="ECO:0000256" key="3">
    <source>
        <dbReference type="ARBA" id="ARBA00022490"/>
    </source>
</evidence>
<keyword evidence="7 19" id="KW-0067">ATP-binding</keyword>
<dbReference type="NCBIfam" id="NF001124">
    <property type="entry name" value="PRK00139.1-2"/>
    <property type="match status" value="1"/>
</dbReference>
<evidence type="ECO:0000259" key="23">
    <source>
        <dbReference type="Pfam" id="PF08245"/>
    </source>
</evidence>
<comment type="subcellular location">
    <subcellularLocation>
        <location evidence="19 20">Cytoplasm</location>
    </subcellularLocation>
</comment>
<evidence type="ECO:0000256" key="10">
    <source>
        <dbReference type="ARBA" id="ARBA00023306"/>
    </source>
</evidence>
<keyword evidence="10 19" id="KW-0131">Cell cycle</keyword>
<dbReference type="Proteomes" id="UP000483018">
    <property type="component" value="Unassembled WGS sequence"/>
</dbReference>
<dbReference type="UniPathway" id="UPA00219"/>
<evidence type="ECO:0000313" key="25">
    <source>
        <dbReference type="Proteomes" id="UP000483018"/>
    </source>
</evidence>
<dbReference type="Gene3D" id="3.90.190.20">
    <property type="entry name" value="Mur ligase, C-terminal domain"/>
    <property type="match status" value="1"/>
</dbReference>
<keyword evidence="9 19" id="KW-0573">Peptidoglycan synthesis</keyword>
<dbReference type="GO" id="GO:0051301">
    <property type="term" value="P:cell division"/>
    <property type="evidence" value="ECO:0007669"/>
    <property type="project" value="UniProtKB-KW"/>
</dbReference>
<dbReference type="PANTHER" id="PTHR23135">
    <property type="entry name" value="MUR LIGASE FAMILY MEMBER"/>
    <property type="match status" value="1"/>
</dbReference>
<comment type="similarity">
    <text evidence="2 19">Belongs to the MurCDEF family. MurE subfamily.</text>
</comment>
<dbReference type="SUPFAM" id="SSF53623">
    <property type="entry name" value="MurD-like peptide ligases, catalytic domain"/>
    <property type="match status" value="1"/>
</dbReference>
<dbReference type="PANTHER" id="PTHR23135:SF4">
    <property type="entry name" value="UDP-N-ACETYLMURAMOYL-L-ALANYL-D-GLUTAMATE--2,6-DIAMINOPIMELATE LIGASE MURE HOMOLOG, CHLOROPLASTIC"/>
    <property type="match status" value="1"/>
</dbReference>
<keyword evidence="5 19" id="KW-0132">Cell division</keyword>
<dbReference type="Pfam" id="PF01225">
    <property type="entry name" value="Mur_ligase"/>
    <property type="match status" value="1"/>
</dbReference>
<dbReference type="GO" id="GO:0005524">
    <property type="term" value="F:ATP binding"/>
    <property type="evidence" value="ECO:0007669"/>
    <property type="project" value="UniProtKB-UniRule"/>
</dbReference>
<dbReference type="GO" id="GO:0071555">
    <property type="term" value="P:cell wall organization"/>
    <property type="evidence" value="ECO:0007669"/>
    <property type="project" value="UniProtKB-KW"/>
</dbReference>
<name>A0A7C8HH06_9FIRM</name>
<evidence type="ECO:0000256" key="5">
    <source>
        <dbReference type="ARBA" id="ARBA00022618"/>
    </source>
</evidence>
<feature type="binding site" evidence="19">
    <location>
        <position position="190"/>
    </location>
    <ligand>
        <name>UDP-N-acetyl-alpha-D-muramoyl-L-alanyl-D-glutamate</name>
        <dbReference type="ChEBI" id="CHEBI:83900"/>
    </ligand>
</feature>
<dbReference type="PROSITE" id="PS01011">
    <property type="entry name" value="FOLYLPOLYGLU_SYNT_1"/>
    <property type="match status" value="1"/>
</dbReference>
<keyword evidence="6 19" id="KW-0547">Nucleotide-binding</keyword>
<evidence type="ECO:0000256" key="6">
    <source>
        <dbReference type="ARBA" id="ARBA00022741"/>
    </source>
</evidence>
<dbReference type="RefSeq" id="WP_158738929.1">
    <property type="nucleotide sequence ID" value="NZ_JAFBEP010000004.1"/>
</dbReference>
<keyword evidence="19" id="KW-0460">Magnesium</keyword>
<evidence type="ECO:0000256" key="17">
    <source>
        <dbReference type="ARBA" id="ARBA00076158"/>
    </source>
</evidence>
<proteinExistence type="inferred from homology"/>
<dbReference type="Gene3D" id="3.40.1190.10">
    <property type="entry name" value="Mur-like, catalytic domain"/>
    <property type="match status" value="1"/>
</dbReference>
<dbReference type="Pfam" id="PF08245">
    <property type="entry name" value="Mur_ligase_M"/>
    <property type="match status" value="1"/>
</dbReference>
<evidence type="ECO:0000256" key="1">
    <source>
        <dbReference type="ARBA" id="ARBA00004752"/>
    </source>
</evidence>
<evidence type="ECO:0000256" key="9">
    <source>
        <dbReference type="ARBA" id="ARBA00022984"/>
    </source>
</evidence>
<feature type="binding site" evidence="19">
    <location>
        <position position="379"/>
    </location>
    <ligand>
        <name>meso-2,6-diaminopimelate</name>
        <dbReference type="ChEBI" id="CHEBI:57791"/>
    </ligand>
</feature>
<dbReference type="InterPro" id="IPR005761">
    <property type="entry name" value="UDP-N-AcMur-Glu-dNH2Pim_ligase"/>
</dbReference>
<evidence type="ECO:0000313" key="24">
    <source>
        <dbReference type="EMBL" id="KAE9637012.1"/>
    </source>
</evidence>
<keyword evidence="3 19" id="KW-0963">Cytoplasm</keyword>
<keyword evidence="25" id="KW-1185">Reference proteome</keyword>
<dbReference type="Gene3D" id="3.40.1390.10">
    <property type="entry name" value="MurE/MurF, N-terminal domain"/>
    <property type="match status" value="1"/>
</dbReference>
<dbReference type="GO" id="GO:0000287">
    <property type="term" value="F:magnesium ion binding"/>
    <property type="evidence" value="ECO:0007669"/>
    <property type="project" value="UniProtKB-UniRule"/>
</dbReference>
<dbReference type="FunFam" id="3.90.190.20:FF:000006">
    <property type="entry name" value="UDP-N-acetylmuramoyl-L-alanyl-D-glutamate--2,6-diaminopimelate ligase"/>
    <property type="match status" value="1"/>
</dbReference>
<feature type="modified residue" description="N6-carboxylysine" evidence="19">
    <location>
        <position position="222"/>
    </location>
</feature>
<dbReference type="InterPro" id="IPR013221">
    <property type="entry name" value="Mur_ligase_cen"/>
</dbReference>
<sequence length="484" mass="53989">MKLCDLLKSVDYTVIQGSEDIEIDHIAYDSRQVTSNTLFICIEGFKVDGHQFALDAVKKGATALLVQKDIDIEDIPNYIAIIRVDNTREKMPYISANFYNNPVKQMKLIGVTGTNGKTTTTFLIAKILEQYNKKVGLIGTIENRIGNKKAEASRTTPESLDLQSLFAQMANEDVSHVVMEVSSHALELNRVDACDFEIGVFTNLTLDHLDFHKTMENYRNAKAKLFKKCNYGIINIDDPHGKEIIKQAECKVITFGIENDADFKAHNIVMNSKGIEFTVTFEGQETRFHLNTIGRFNIYNALGAIAAGYYLNVPLEVIKSALEEMEGVPGRVQRVESSKGFSVIVDYAHAPDGLENVLKTIKEFAEGRIITVFGCGGDRDRSKRPIMGEIAGKYSNYCIITSDNPRSEEPESIIDEIEVGMKKTNCPYEKVVDRKEGIKKAIEAANAKDIVLIAGKGHETYQIIKDQVIHFDDVEVVKSILQGA</sequence>
<evidence type="ECO:0000256" key="8">
    <source>
        <dbReference type="ARBA" id="ARBA00022960"/>
    </source>
</evidence>
<evidence type="ECO:0000256" key="7">
    <source>
        <dbReference type="ARBA" id="ARBA00022840"/>
    </source>
</evidence>
<evidence type="ECO:0000256" key="2">
    <source>
        <dbReference type="ARBA" id="ARBA00005898"/>
    </source>
</evidence>
<dbReference type="AlphaFoldDB" id="A0A7C8HH06"/>
<evidence type="ECO:0000256" key="11">
    <source>
        <dbReference type="ARBA" id="ARBA00023316"/>
    </source>
</evidence>
<feature type="domain" description="Mur ligase C-terminal" evidence="22">
    <location>
        <begin position="330"/>
        <end position="457"/>
    </location>
</feature>
<evidence type="ECO:0000256" key="19">
    <source>
        <dbReference type="HAMAP-Rule" id="MF_00208"/>
    </source>
</evidence>
<keyword evidence="4 19" id="KW-0436">Ligase</keyword>
<dbReference type="NCBIfam" id="TIGR01085">
    <property type="entry name" value="murE"/>
    <property type="match status" value="1"/>
</dbReference>
<comment type="PTM">
    <text evidence="19">Carboxylation is probably crucial for Mg(2+) binding and, consequently, for the gamma-phosphate positioning of ATP.</text>
</comment>
<dbReference type="Pfam" id="PF02875">
    <property type="entry name" value="Mur_ligase_C"/>
    <property type="match status" value="1"/>
</dbReference>
<evidence type="ECO:0000256" key="20">
    <source>
        <dbReference type="RuleBase" id="RU004135"/>
    </source>
</evidence>
<dbReference type="EMBL" id="WSLF01000001">
    <property type="protein sequence ID" value="KAE9637012.1"/>
    <property type="molecule type" value="Genomic_DNA"/>
</dbReference>
<feature type="short sequence motif" description="Meso-diaminopimelate recognition motif" evidence="19">
    <location>
        <begin position="403"/>
        <end position="406"/>
    </location>
</feature>
<evidence type="ECO:0000256" key="15">
    <source>
        <dbReference type="ARBA" id="ARBA00072883"/>
    </source>
</evidence>
<evidence type="ECO:0000256" key="12">
    <source>
        <dbReference type="ARBA" id="ARBA00050251"/>
    </source>
</evidence>
<dbReference type="InterPro" id="IPR036565">
    <property type="entry name" value="Mur-like_cat_sf"/>
</dbReference>
<dbReference type="SUPFAM" id="SSF63418">
    <property type="entry name" value="MurE/MurF N-terminal domain"/>
    <property type="match status" value="1"/>
</dbReference>
<gene>
    <name evidence="19" type="primary">murE</name>
    <name evidence="24" type="ORF">GND95_00855</name>
</gene>
<accession>A0A7C8HH06</accession>
<evidence type="ECO:0000256" key="18">
    <source>
        <dbReference type="ARBA" id="ARBA00081560"/>
    </source>
</evidence>
<evidence type="ECO:0000256" key="13">
    <source>
        <dbReference type="ARBA" id="ARBA00056782"/>
    </source>
</evidence>
<protein>
    <recommendedName>
        <fullName evidence="15 19">UDP-N-acetylmuramoyl-L-alanyl-D-glutamate--2,6-diaminopimelate ligase</fullName>
        <ecNumber evidence="14 19">6.3.2.13</ecNumber>
    </recommendedName>
    <alternativeName>
        <fullName evidence="16 19">Meso-A2pm-adding enzyme</fullName>
    </alternativeName>
    <alternativeName>
        <fullName evidence="17 19">Meso-diaminopimelate-adding enzyme</fullName>
    </alternativeName>
    <alternativeName>
        <fullName evidence="18 19">UDP-MurNAc-L-Ala-D-Glu:meso-diaminopimelate ligase</fullName>
    </alternativeName>
    <alternativeName>
        <fullName evidence="19">UDP-MurNAc-tripeptide synthetase</fullName>
    </alternativeName>
    <alternativeName>
        <fullName evidence="19">UDP-N-acetylmuramyl-tripeptide synthetase</fullName>
    </alternativeName>
</protein>
<feature type="binding site" evidence="19">
    <location>
        <position position="455"/>
    </location>
    <ligand>
        <name>meso-2,6-diaminopimelate</name>
        <dbReference type="ChEBI" id="CHEBI:57791"/>
    </ligand>
</feature>
<feature type="binding site" evidence="19">
    <location>
        <begin position="113"/>
        <end position="119"/>
    </location>
    <ligand>
        <name>ATP</name>
        <dbReference type="ChEBI" id="CHEBI:30616"/>
    </ligand>
</feature>
<feature type="binding site" evidence="19">
    <location>
        <position position="30"/>
    </location>
    <ligand>
        <name>UDP-N-acetyl-alpha-D-muramoyl-L-alanyl-D-glutamate</name>
        <dbReference type="ChEBI" id="CHEBI:83900"/>
    </ligand>
</feature>
<feature type="binding site" evidence="19">
    <location>
        <position position="182"/>
    </location>
    <ligand>
        <name>UDP-N-acetyl-alpha-D-muramoyl-L-alanyl-D-glutamate</name>
        <dbReference type="ChEBI" id="CHEBI:83900"/>
    </ligand>
</feature>
<evidence type="ECO:0000259" key="22">
    <source>
        <dbReference type="Pfam" id="PF02875"/>
    </source>
</evidence>
<dbReference type="OrthoDB" id="9800958at2"/>
<feature type="domain" description="Mur ligase N-terminal catalytic" evidence="21">
    <location>
        <begin position="22"/>
        <end position="93"/>
    </location>
</feature>
<feature type="binding site" evidence="19">
    <location>
        <begin position="403"/>
        <end position="406"/>
    </location>
    <ligand>
        <name>meso-2,6-diaminopimelate</name>
        <dbReference type="ChEBI" id="CHEBI:57791"/>
    </ligand>
</feature>
<reference evidence="24 25" key="1">
    <citation type="submission" date="2019-12" db="EMBL/GenBank/DDBJ databases">
        <title>Defluviitalea raffinosedens, isolated from a biogas fermenter, genome sequencing and characterization.</title>
        <authorList>
            <person name="Rettenmaier R."/>
            <person name="Schneider M."/>
            <person name="Neuhaus K."/>
            <person name="Liebl W."/>
            <person name="Zverlov V."/>
        </authorList>
    </citation>
    <scope>NUCLEOTIDE SEQUENCE [LARGE SCALE GENOMIC DNA]</scope>
    <source>
        <strain evidence="24 25">249c-K6</strain>
    </source>
</reference>
<organism evidence="24 25">
    <name type="scientific">Defluviitalea raffinosedens</name>
    <dbReference type="NCBI Taxonomy" id="1450156"/>
    <lineage>
        <taxon>Bacteria</taxon>
        <taxon>Bacillati</taxon>
        <taxon>Bacillota</taxon>
        <taxon>Clostridia</taxon>
        <taxon>Lachnospirales</taxon>
        <taxon>Defluviitaleaceae</taxon>
        <taxon>Defluviitalea</taxon>
    </lineage>
</organism>
<keyword evidence="8 19" id="KW-0133">Cell shape</keyword>
<evidence type="ECO:0000259" key="21">
    <source>
        <dbReference type="Pfam" id="PF01225"/>
    </source>
</evidence>
<dbReference type="GO" id="GO:0004326">
    <property type="term" value="F:tetrahydrofolylpolyglutamate synthase activity"/>
    <property type="evidence" value="ECO:0007669"/>
    <property type="project" value="InterPro"/>
</dbReference>
<comment type="caution">
    <text evidence="19">Lacks conserved residue(s) required for the propagation of feature annotation.</text>
</comment>
<evidence type="ECO:0000256" key="14">
    <source>
        <dbReference type="ARBA" id="ARBA00066633"/>
    </source>
</evidence>
<dbReference type="InterPro" id="IPR004101">
    <property type="entry name" value="Mur_ligase_C"/>
</dbReference>
<dbReference type="InterPro" id="IPR000713">
    <property type="entry name" value="Mur_ligase_N"/>
</dbReference>
<dbReference type="GO" id="GO:0009252">
    <property type="term" value="P:peptidoglycan biosynthetic process"/>
    <property type="evidence" value="ECO:0007669"/>
    <property type="project" value="UniProtKB-UniRule"/>
</dbReference>
<keyword evidence="11 19" id="KW-0961">Cell wall biogenesis/degradation</keyword>
<dbReference type="NCBIfam" id="NF001126">
    <property type="entry name" value="PRK00139.1-4"/>
    <property type="match status" value="1"/>
</dbReference>
<evidence type="ECO:0000256" key="16">
    <source>
        <dbReference type="ARBA" id="ARBA00075482"/>
    </source>
</evidence>